<gene>
    <name evidence="1" type="ORF">AaV_198</name>
</gene>
<dbReference type="KEGG" id="vg:20041723"/>
<reference evidence="1 2" key="1">
    <citation type="journal article" date="2014" name="Virology">
        <title>Genome of brown tide virus (AaV), the little giant of the Megaviridae, elucidates NCLDV genome expansion and host-virus coevolution.</title>
        <authorList>
            <person name="Moniruzzaman M."/>
            <person name="LeCleir G.R."/>
            <person name="Brown C.M."/>
            <person name="Gobler C.J."/>
            <person name="Bidle K.D."/>
            <person name="Wilson W.H."/>
            <person name="Wilhelm S.W."/>
        </authorList>
    </citation>
    <scope>NUCLEOTIDE SEQUENCE [LARGE SCALE GENOMIC DNA]</scope>
    <source>
        <strain evidence="1">BtV-01</strain>
    </source>
</reference>
<protein>
    <submittedName>
        <fullName evidence="1">Uncharacterized protein</fullName>
    </submittedName>
</protein>
<organism evidence="1 2">
    <name type="scientific">Aureococcus anophagefferens virus</name>
    <dbReference type="NCBI Taxonomy" id="1474867"/>
    <lineage>
        <taxon>Viruses</taxon>
        <taxon>Varidnaviria</taxon>
        <taxon>Bamfordvirae</taxon>
        <taxon>Nucleocytoviricota</taxon>
        <taxon>Megaviricetes</taxon>
        <taxon>Imitervirales</taxon>
        <taxon>Schizomimiviridae</taxon>
        <taxon>Kratosvirus</taxon>
        <taxon>Kratosvirus quantuckense</taxon>
    </lineage>
</organism>
<proteinExistence type="predicted"/>
<dbReference type="RefSeq" id="YP_009052272.1">
    <property type="nucleotide sequence ID" value="NC_024697.1"/>
</dbReference>
<name>A0A076FGY3_9VIRU</name>
<sequence length="84" mass="10063">MVDLYTKSEKIQEMILIKKQLQVYGLSNHEKMETFDKIIQKYVKDDEEFTGKIKLHGTNRILNIKFRNSKKWSIDCHLLFDKSV</sequence>
<dbReference type="EMBL" id="KJ645900">
    <property type="protein sequence ID" value="AII17002.1"/>
    <property type="molecule type" value="Genomic_DNA"/>
</dbReference>
<evidence type="ECO:0000313" key="1">
    <source>
        <dbReference type="EMBL" id="AII17002.1"/>
    </source>
</evidence>
<dbReference type="Proteomes" id="UP000028667">
    <property type="component" value="Segment"/>
</dbReference>
<accession>A0A076FGY3</accession>
<evidence type="ECO:0000313" key="2">
    <source>
        <dbReference type="Proteomes" id="UP000028667"/>
    </source>
</evidence>
<dbReference type="GeneID" id="20041723"/>
<keyword evidence="2" id="KW-1185">Reference proteome</keyword>